<evidence type="ECO:0000256" key="1">
    <source>
        <dbReference type="SAM" id="Phobius"/>
    </source>
</evidence>
<protein>
    <recommendedName>
        <fullName evidence="4">Cbb3-type cytochrome c oxidase subunit I</fullName>
    </recommendedName>
</protein>
<reference evidence="3" key="1">
    <citation type="journal article" date="2019" name="Int. J. Syst. Evol. Microbiol.">
        <title>The Global Catalogue of Microorganisms (GCM) 10K type strain sequencing project: providing services to taxonomists for standard genome sequencing and annotation.</title>
        <authorList>
            <consortium name="The Broad Institute Genomics Platform"/>
            <consortium name="The Broad Institute Genome Sequencing Center for Infectious Disease"/>
            <person name="Wu L."/>
            <person name="Ma J."/>
        </authorList>
    </citation>
    <scope>NUCLEOTIDE SEQUENCE [LARGE SCALE GENOMIC DNA]</scope>
    <source>
        <strain evidence="3">KACC 11588</strain>
    </source>
</reference>
<evidence type="ECO:0000313" key="3">
    <source>
        <dbReference type="Proteomes" id="UP001596056"/>
    </source>
</evidence>
<keyword evidence="1" id="KW-0472">Membrane</keyword>
<feature type="transmembrane region" description="Helical" evidence="1">
    <location>
        <begin position="39"/>
        <end position="58"/>
    </location>
</feature>
<feature type="transmembrane region" description="Helical" evidence="1">
    <location>
        <begin position="97"/>
        <end position="119"/>
    </location>
</feature>
<accession>A0ABW0S916</accession>
<dbReference type="Proteomes" id="UP001596056">
    <property type="component" value="Unassembled WGS sequence"/>
</dbReference>
<name>A0ABW0S916_9RHOB</name>
<keyword evidence="3" id="KW-1185">Reference proteome</keyword>
<comment type="caution">
    <text evidence="2">The sequence shown here is derived from an EMBL/GenBank/DDBJ whole genome shotgun (WGS) entry which is preliminary data.</text>
</comment>
<organism evidence="2 3">
    <name type="scientific">Rubellimicrobium aerolatum</name>
    <dbReference type="NCBI Taxonomy" id="490979"/>
    <lineage>
        <taxon>Bacteria</taxon>
        <taxon>Pseudomonadati</taxon>
        <taxon>Pseudomonadota</taxon>
        <taxon>Alphaproteobacteria</taxon>
        <taxon>Rhodobacterales</taxon>
        <taxon>Roseobacteraceae</taxon>
        <taxon>Rubellimicrobium</taxon>
    </lineage>
</organism>
<dbReference type="Gene3D" id="1.20.210.10">
    <property type="entry name" value="Cytochrome c oxidase-like, subunit I domain"/>
    <property type="match status" value="1"/>
</dbReference>
<evidence type="ECO:0008006" key="4">
    <source>
        <dbReference type="Google" id="ProtNLM"/>
    </source>
</evidence>
<dbReference type="InterPro" id="IPR036927">
    <property type="entry name" value="Cyt_c_oxase-like_su1_sf"/>
</dbReference>
<dbReference type="SUPFAM" id="SSF81442">
    <property type="entry name" value="Cytochrome c oxidase subunit I-like"/>
    <property type="match status" value="1"/>
</dbReference>
<dbReference type="RefSeq" id="WP_209837779.1">
    <property type="nucleotide sequence ID" value="NZ_JAGGJP010000002.1"/>
</dbReference>
<gene>
    <name evidence="2" type="ORF">ACFPOC_03070</name>
</gene>
<sequence length="142" mass="14928">MRDIANVFFLSAVLCVTAGMVLGLWMGPTGNFQFAPVHAHLNLLGWVTMALFAIYYRLTPRAAQGRLPRVHAALAIPGVLLMSGGLAVEIAGRPEGFPVIVLGAFLSFGSMLIFLFTVLRYGFGVAQASGHGARLGAAIGAV</sequence>
<feature type="transmembrane region" description="Helical" evidence="1">
    <location>
        <begin position="70"/>
        <end position="91"/>
    </location>
</feature>
<keyword evidence="1" id="KW-0812">Transmembrane</keyword>
<proteinExistence type="predicted"/>
<feature type="transmembrane region" description="Helical" evidence="1">
    <location>
        <begin position="7"/>
        <end position="27"/>
    </location>
</feature>
<dbReference type="EMBL" id="JBHSNA010000002">
    <property type="protein sequence ID" value="MFC5565394.1"/>
    <property type="molecule type" value="Genomic_DNA"/>
</dbReference>
<evidence type="ECO:0000313" key="2">
    <source>
        <dbReference type="EMBL" id="MFC5565394.1"/>
    </source>
</evidence>
<keyword evidence="1" id="KW-1133">Transmembrane helix</keyword>